<feature type="region of interest" description="Disordered" evidence="1">
    <location>
        <begin position="116"/>
        <end position="138"/>
    </location>
</feature>
<accession>A0A167R8G3</accession>
<protein>
    <submittedName>
        <fullName evidence="2">Uncharacterized protein</fullName>
    </submittedName>
</protein>
<evidence type="ECO:0000313" key="2">
    <source>
        <dbReference type="EMBL" id="ANB50417.1"/>
    </source>
</evidence>
<sequence>MKKKYISHAISMISIFMSKGQTIKNLYGVILANLQDTSQTALYVASRPNKVEKIPDFDLTINIHKRNRSHKSVINSNKIVKSKNINLDCNKKKSTQNYNSRSKCGPRHRIEYKSKNNYKRRSKQCVNYKSKRRSKRRSKRIYKYNSKRNSNCNIKKNAKKIYTNKINRETYEGYYF</sequence>
<organism evidence="2 3">
    <name type="scientific">Powai lake megavirus</name>
    <dbReference type="NCBI Taxonomy" id="1842663"/>
    <lineage>
        <taxon>Viruses</taxon>
        <taxon>Varidnaviria</taxon>
        <taxon>Bamfordvirae</taxon>
        <taxon>Nucleocytoviricota</taxon>
        <taxon>Megaviricetes</taxon>
        <taxon>Imitervirales</taxon>
        <taxon>Mimiviridae</taxon>
        <taxon>Megamimivirinae</taxon>
        <taxon>Megavirus</taxon>
        <taxon>Megavirus powaiense</taxon>
    </lineage>
</organism>
<dbReference type="Proteomes" id="UP000241365">
    <property type="component" value="Segment"/>
</dbReference>
<dbReference type="RefSeq" id="YP_010776168.1">
    <property type="nucleotide sequence ID" value="NC_075034.1"/>
</dbReference>
<dbReference type="GeneID" id="80512779"/>
<evidence type="ECO:0000256" key="1">
    <source>
        <dbReference type="SAM" id="MobiDB-lite"/>
    </source>
</evidence>
<proteinExistence type="predicted"/>
<dbReference type="KEGG" id="vg:80512779"/>
<reference evidence="2 3" key="1">
    <citation type="journal article" date="2016" name="Genome Announc.">
        <title>Complete Genome Sequence of a New Megavirus Family Member Isolated from an Inland Water Lake for the First Time in India.</title>
        <authorList>
            <person name="Chatterjee A."/>
            <person name="Ali F."/>
            <person name="Bange D."/>
            <person name="Kondabagil K."/>
        </authorList>
    </citation>
    <scope>NUCLEOTIDE SEQUENCE [LARGE SCALE GENOMIC DNA]</scope>
    <source>
        <strain evidence="2">1</strain>
    </source>
</reference>
<name>A0A167R8G3_9VIRU</name>
<evidence type="ECO:0000313" key="3">
    <source>
        <dbReference type="Proteomes" id="UP000241365"/>
    </source>
</evidence>
<keyword evidence="3" id="KW-1185">Reference proteome</keyword>
<dbReference type="EMBL" id="KU877344">
    <property type="protein sequence ID" value="ANB50417.1"/>
    <property type="molecule type" value="Genomic_DNA"/>
</dbReference>